<proteinExistence type="predicted"/>
<reference evidence="2 3" key="1">
    <citation type="journal article" date="2016" name="Sci. Rep.">
        <title>The Dendrobium catenatum Lindl. genome sequence provides insights into polysaccharide synthase, floral development and adaptive evolution.</title>
        <authorList>
            <person name="Zhang G.Q."/>
            <person name="Xu Q."/>
            <person name="Bian C."/>
            <person name="Tsai W.C."/>
            <person name="Yeh C.M."/>
            <person name="Liu K.W."/>
            <person name="Yoshida K."/>
            <person name="Zhang L.S."/>
            <person name="Chang S.B."/>
            <person name="Chen F."/>
            <person name="Shi Y."/>
            <person name="Su Y.Y."/>
            <person name="Zhang Y.Q."/>
            <person name="Chen L.J."/>
            <person name="Yin Y."/>
            <person name="Lin M."/>
            <person name="Huang H."/>
            <person name="Deng H."/>
            <person name="Wang Z.W."/>
            <person name="Zhu S.L."/>
            <person name="Zhao X."/>
            <person name="Deng C."/>
            <person name="Niu S.C."/>
            <person name="Huang J."/>
            <person name="Wang M."/>
            <person name="Liu G.H."/>
            <person name="Yang H.J."/>
            <person name="Xiao X.J."/>
            <person name="Hsiao Y.Y."/>
            <person name="Wu W.L."/>
            <person name="Chen Y.Y."/>
            <person name="Mitsuda N."/>
            <person name="Ohme-Takagi M."/>
            <person name="Luo Y.B."/>
            <person name="Van de Peer Y."/>
            <person name="Liu Z.J."/>
        </authorList>
    </citation>
    <scope>NUCLEOTIDE SEQUENCE [LARGE SCALE GENOMIC DNA]</scope>
    <source>
        <tissue evidence="2">The whole plant</tissue>
    </source>
</reference>
<dbReference type="InterPro" id="IPR036397">
    <property type="entry name" value="RNaseH_sf"/>
</dbReference>
<dbReference type="GO" id="GO:0004523">
    <property type="term" value="F:RNA-DNA hybrid ribonuclease activity"/>
    <property type="evidence" value="ECO:0007669"/>
    <property type="project" value="InterPro"/>
</dbReference>
<dbReference type="InterPro" id="IPR053151">
    <property type="entry name" value="RNase_H-like"/>
</dbReference>
<evidence type="ECO:0000313" key="3">
    <source>
        <dbReference type="Proteomes" id="UP000233837"/>
    </source>
</evidence>
<dbReference type="Gene3D" id="3.30.420.10">
    <property type="entry name" value="Ribonuclease H-like superfamily/Ribonuclease H"/>
    <property type="match status" value="1"/>
</dbReference>
<feature type="domain" description="RNase H type-1" evidence="1">
    <location>
        <begin position="60"/>
        <end position="187"/>
    </location>
</feature>
<dbReference type="PROSITE" id="PS50879">
    <property type="entry name" value="RNASE_H_1"/>
    <property type="match status" value="1"/>
</dbReference>
<dbReference type="SUPFAM" id="SSF53098">
    <property type="entry name" value="Ribonuclease H-like"/>
    <property type="match status" value="1"/>
</dbReference>
<dbReference type="InterPro" id="IPR044730">
    <property type="entry name" value="RNase_H-like_dom_plant"/>
</dbReference>
<accession>A0A2I0VCA4</accession>
<organism evidence="2 3">
    <name type="scientific">Dendrobium catenatum</name>
    <dbReference type="NCBI Taxonomy" id="906689"/>
    <lineage>
        <taxon>Eukaryota</taxon>
        <taxon>Viridiplantae</taxon>
        <taxon>Streptophyta</taxon>
        <taxon>Embryophyta</taxon>
        <taxon>Tracheophyta</taxon>
        <taxon>Spermatophyta</taxon>
        <taxon>Magnoliopsida</taxon>
        <taxon>Liliopsida</taxon>
        <taxon>Asparagales</taxon>
        <taxon>Orchidaceae</taxon>
        <taxon>Epidendroideae</taxon>
        <taxon>Malaxideae</taxon>
        <taxon>Dendrobiinae</taxon>
        <taxon>Dendrobium</taxon>
    </lineage>
</organism>
<name>A0A2I0VCA4_9ASPA</name>
<reference evidence="2 3" key="2">
    <citation type="journal article" date="2017" name="Nature">
        <title>The Apostasia genome and the evolution of orchids.</title>
        <authorList>
            <person name="Zhang G.Q."/>
            <person name="Liu K.W."/>
            <person name="Li Z."/>
            <person name="Lohaus R."/>
            <person name="Hsiao Y.Y."/>
            <person name="Niu S.C."/>
            <person name="Wang J.Y."/>
            <person name="Lin Y.C."/>
            <person name="Xu Q."/>
            <person name="Chen L.J."/>
            <person name="Yoshida K."/>
            <person name="Fujiwara S."/>
            <person name="Wang Z.W."/>
            <person name="Zhang Y.Q."/>
            <person name="Mitsuda N."/>
            <person name="Wang M."/>
            <person name="Liu G.H."/>
            <person name="Pecoraro L."/>
            <person name="Huang H.X."/>
            <person name="Xiao X.J."/>
            <person name="Lin M."/>
            <person name="Wu X.Y."/>
            <person name="Wu W.L."/>
            <person name="Chen Y.Y."/>
            <person name="Chang S.B."/>
            <person name="Sakamoto S."/>
            <person name="Ohme-Takagi M."/>
            <person name="Yagi M."/>
            <person name="Zeng S.J."/>
            <person name="Shen C.Y."/>
            <person name="Yeh C.M."/>
            <person name="Luo Y.B."/>
            <person name="Tsai W.C."/>
            <person name="Van de Peer Y."/>
            <person name="Liu Z.J."/>
        </authorList>
    </citation>
    <scope>NUCLEOTIDE SEQUENCE [LARGE SCALE GENOMIC DNA]</scope>
    <source>
        <tissue evidence="2">The whole plant</tissue>
    </source>
</reference>
<dbReference type="PANTHER" id="PTHR47723:SF19">
    <property type="entry name" value="POLYNUCLEOTIDYL TRANSFERASE, RIBONUCLEASE H-LIKE SUPERFAMILY PROTEIN"/>
    <property type="match status" value="1"/>
</dbReference>
<dbReference type="GO" id="GO:0003676">
    <property type="term" value="F:nucleic acid binding"/>
    <property type="evidence" value="ECO:0007669"/>
    <property type="project" value="InterPro"/>
</dbReference>
<dbReference type="PANTHER" id="PTHR47723">
    <property type="entry name" value="OS05G0353850 PROTEIN"/>
    <property type="match status" value="1"/>
</dbReference>
<dbReference type="AlphaFoldDB" id="A0A2I0VCA4"/>
<dbReference type="CDD" id="cd06222">
    <property type="entry name" value="RNase_H_like"/>
    <property type="match status" value="1"/>
</dbReference>
<evidence type="ECO:0000259" key="1">
    <source>
        <dbReference type="PROSITE" id="PS50879"/>
    </source>
</evidence>
<dbReference type="Proteomes" id="UP000233837">
    <property type="component" value="Unassembled WGS sequence"/>
</dbReference>
<keyword evidence="3" id="KW-1185">Reference proteome</keyword>
<dbReference type="InterPro" id="IPR002156">
    <property type="entry name" value="RNaseH_domain"/>
</dbReference>
<protein>
    <submittedName>
        <fullName evidence="2">Ribonuclease H protein</fullName>
    </submittedName>
</protein>
<evidence type="ECO:0000313" key="2">
    <source>
        <dbReference type="EMBL" id="PKU61042.1"/>
    </source>
</evidence>
<gene>
    <name evidence="2" type="ORF">MA16_Dca027371</name>
</gene>
<dbReference type="Pfam" id="PF13456">
    <property type="entry name" value="RVT_3"/>
    <property type="match status" value="1"/>
</dbReference>
<dbReference type="InterPro" id="IPR012337">
    <property type="entry name" value="RNaseH-like_sf"/>
</dbReference>
<dbReference type="EMBL" id="KZ504834">
    <property type="protein sequence ID" value="PKU61042.1"/>
    <property type="molecule type" value="Genomic_DNA"/>
</dbReference>
<sequence>MNHNRIIARTKEKINSLYKVNLIHQKQFHGYKFVSNKLNTNIFEDIHEVYFKFVIWKKPSIHFIKVNTDGSVSEGKCGCGGILRNDKGNLIVTFSSPLNNCSVLFAELMAIFKALQICLSSGYFKIWIEVDAMLAIKCISADHIGNFDTFYILKDIKKMLSHMDYKISHIWREGNTAADFLAKIGSNLNHFTLFHQNNIPFLLRGIINLDKCGLPYIRV</sequence>